<dbReference type="SUPFAM" id="SSF47473">
    <property type="entry name" value="EF-hand"/>
    <property type="match status" value="1"/>
</dbReference>
<dbReference type="Gene3D" id="1.10.238.10">
    <property type="entry name" value="EF-hand"/>
    <property type="match status" value="1"/>
</dbReference>
<sequence length="645" mass="73809">MCPAGGISATIHANRLRAEGMGSKEQALHFSNQDYEALKQECLESGCLFEDPCFPAEPPSLGFKELAPYSSKTRDVEWKRPTELTDDPQFIVGGATRTDICQGALGDCWLLAAIASLTLNERLLHRVVPHGQSFQDDYAGIFHFQFWQFGEWVDVVIDDRLPVKDGEIMFVHSAEGNEFWSALLEKAYAKLNGSYEALSGGSTTEGFEDFTGGVSEMYELRKAPKDLHRIIGKALERGSLLGCSIDITSAFDMEAVTFKKLVKGHAYSVTGLKEVDFRGNMERLIRIRNPWGQVEWTGAWSDNSPEWDEVDPSERDDLHLQMEDGEFWMSFSEFKRQFSRLEICNLTPDALSEDSLGHWNTMKFYGAWRRGSTAGGCRNHANTFWINPQYKITLLEEDDDPEDDEVACSFLVALMQKDRRRYRRHGQDMHTIGFALYENVHLKKDFFLKHSSCARSETFINLREVSTRLRLPPGEYLVVPSTFEPSKEADFVLRVFTEKQSETEYVSFACDFNVRLCICNVYKCKPHAKMLVFVYGSARLGLVEFQILWNKIRKWYNALDDHFHNCLLYTQSQMRSVTLSSCVGFKLNNRLNQILVARYAENEMIDFDNFICCLVKLEAMFRSFQLFDKEGSGEAEMNINEVSSV</sequence>
<name>A0A8C9ZJC7_SANLU</name>
<keyword evidence="12" id="KW-1185">Reference proteome</keyword>
<dbReference type="SMART" id="SM00720">
    <property type="entry name" value="calpain_III"/>
    <property type="match status" value="1"/>
</dbReference>
<feature type="active site" evidence="8 9">
    <location>
        <position position="265"/>
    </location>
</feature>
<dbReference type="InterPro" id="IPR022683">
    <property type="entry name" value="Calpain_III"/>
</dbReference>
<feature type="active site" evidence="8 9">
    <location>
        <position position="289"/>
    </location>
</feature>
<dbReference type="CDD" id="cd00214">
    <property type="entry name" value="Calpain_III"/>
    <property type="match status" value="1"/>
</dbReference>
<feature type="domain" description="Calpain catalytic" evidence="10">
    <location>
        <begin position="48"/>
        <end position="347"/>
    </location>
</feature>
<evidence type="ECO:0000256" key="5">
    <source>
        <dbReference type="ARBA" id="ARBA00022801"/>
    </source>
</evidence>
<accession>A0A8C9ZJC7</accession>
<reference evidence="11" key="2">
    <citation type="submission" date="2025-09" db="UniProtKB">
        <authorList>
            <consortium name="Ensembl"/>
        </authorList>
    </citation>
    <scope>IDENTIFICATION</scope>
</reference>
<dbReference type="SMART" id="SM00230">
    <property type="entry name" value="CysPc"/>
    <property type="match status" value="1"/>
</dbReference>
<dbReference type="SUPFAM" id="SSF54001">
    <property type="entry name" value="Cysteine proteinases"/>
    <property type="match status" value="1"/>
</dbReference>
<dbReference type="Proteomes" id="UP000694568">
    <property type="component" value="Unplaced"/>
</dbReference>
<keyword evidence="3" id="KW-0479">Metal-binding</keyword>
<dbReference type="GO" id="GO:0005737">
    <property type="term" value="C:cytoplasm"/>
    <property type="evidence" value="ECO:0007669"/>
    <property type="project" value="TreeGrafter"/>
</dbReference>
<dbReference type="PANTHER" id="PTHR10183">
    <property type="entry name" value="CALPAIN"/>
    <property type="match status" value="1"/>
</dbReference>
<dbReference type="GO" id="GO:0046872">
    <property type="term" value="F:metal ion binding"/>
    <property type="evidence" value="ECO:0007669"/>
    <property type="project" value="UniProtKB-KW"/>
</dbReference>
<dbReference type="GO" id="GO:0006508">
    <property type="term" value="P:proteolysis"/>
    <property type="evidence" value="ECO:0007669"/>
    <property type="project" value="UniProtKB-KW"/>
</dbReference>
<keyword evidence="4" id="KW-0677">Repeat</keyword>
<dbReference type="GeneTree" id="ENSGT00940000158672"/>
<evidence type="ECO:0000313" key="12">
    <source>
        <dbReference type="Proteomes" id="UP000694568"/>
    </source>
</evidence>
<dbReference type="SUPFAM" id="SSF49758">
    <property type="entry name" value="Calpain large subunit, middle domain (domain III)"/>
    <property type="match status" value="1"/>
</dbReference>
<evidence type="ECO:0000256" key="1">
    <source>
        <dbReference type="ARBA" id="ARBA00007623"/>
    </source>
</evidence>
<evidence type="ECO:0000256" key="4">
    <source>
        <dbReference type="ARBA" id="ARBA00022737"/>
    </source>
</evidence>
<evidence type="ECO:0000256" key="2">
    <source>
        <dbReference type="ARBA" id="ARBA00022670"/>
    </source>
</evidence>
<dbReference type="Ensembl" id="ENSSLUT00000042030.1">
    <property type="protein sequence ID" value="ENSSLUP00000040722.1"/>
    <property type="gene ID" value="ENSSLUG00000017054.1"/>
</dbReference>
<dbReference type="GO" id="GO:0004198">
    <property type="term" value="F:calcium-dependent cysteine-type endopeptidase activity"/>
    <property type="evidence" value="ECO:0007669"/>
    <property type="project" value="InterPro"/>
</dbReference>
<gene>
    <name evidence="11" type="primary">LOC116051586</name>
</gene>
<organism evidence="11 12">
    <name type="scientific">Sander lucioperca</name>
    <name type="common">Pike-perch</name>
    <name type="synonym">Perca lucioperca</name>
    <dbReference type="NCBI Taxonomy" id="283035"/>
    <lineage>
        <taxon>Eukaryota</taxon>
        <taxon>Metazoa</taxon>
        <taxon>Chordata</taxon>
        <taxon>Craniata</taxon>
        <taxon>Vertebrata</taxon>
        <taxon>Euteleostomi</taxon>
        <taxon>Actinopterygii</taxon>
        <taxon>Neopterygii</taxon>
        <taxon>Teleostei</taxon>
        <taxon>Neoteleostei</taxon>
        <taxon>Acanthomorphata</taxon>
        <taxon>Eupercaria</taxon>
        <taxon>Perciformes</taxon>
        <taxon>Percoidei</taxon>
        <taxon>Percidae</taxon>
        <taxon>Luciopercinae</taxon>
        <taxon>Sander</taxon>
    </lineage>
</organism>
<dbReference type="PANTHER" id="PTHR10183:SF322">
    <property type="entry name" value="CALPAIN-11"/>
    <property type="match status" value="1"/>
</dbReference>
<dbReference type="InterPro" id="IPR033883">
    <property type="entry name" value="C2_III"/>
</dbReference>
<comment type="similarity">
    <text evidence="1">Belongs to the peptidase C2 family.</text>
</comment>
<dbReference type="PROSITE" id="PS00139">
    <property type="entry name" value="THIOL_PROTEASE_CYS"/>
    <property type="match status" value="1"/>
</dbReference>
<dbReference type="InterPro" id="IPR000169">
    <property type="entry name" value="Pept_cys_AS"/>
</dbReference>
<keyword evidence="7" id="KW-0106">Calcium</keyword>
<dbReference type="Gene3D" id="2.60.120.380">
    <property type="match status" value="1"/>
</dbReference>
<dbReference type="InterPro" id="IPR011992">
    <property type="entry name" value="EF-hand-dom_pair"/>
</dbReference>
<evidence type="ECO:0000259" key="10">
    <source>
        <dbReference type="PROSITE" id="PS50203"/>
    </source>
</evidence>
<dbReference type="FunFam" id="3.90.70.10:FF:000001">
    <property type="entry name" value="Calpain-1 catalytic subunit"/>
    <property type="match status" value="1"/>
</dbReference>
<keyword evidence="6 9" id="KW-0788">Thiol protease</keyword>
<evidence type="ECO:0000256" key="8">
    <source>
        <dbReference type="PIRSR" id="PIRSR622684-1"/>
    </source>
</evidence>
<reference evidence="11" key="1">
    <citation type="submission" date="2025-08" db="UniProtKB">
        <authorList>
            <consortium name="Ensembl"/>
        </authorList>
    </citation>
    <scope>IDENTIFICATION</scope>
</reference>
<keyword evidence="2 9" id="KW-0645">Protease</keyword>
<dbReference type="AlphaFoldDB" id="A0A8C9ZJC7"/>
<evidence type="ECO:0000256" key="9">
    <source>
        <dbReference type="PROSITE-ProRule" id="PRU00239"/>
    </source>
</evidence>
<dbReference type="Pfam" id="PF01067">
    <property type="entry name" value="Calpain_III"/>
    <property type="match status" value="1"/>
</dbReference>
<evidence type="ECO:0000256" key="7">
    <source>
        <dbReference type="ARBA" id="ARBA00022837"/>
    </source>
</evidence>
<dbReference type="InterPro" id="IPR036213">
    <property type="entry name" value="Calpain_III_sf"/>
</dbReference>
<dbReference type="InterPro" id="IPR022684">
    <property type="entry name" value="Calpain_cysteine_protease"/>
</dbReference>
<feature type="active site" evidence="8 9">
    <location>
        <position position="108"/>
    </location>
</feature>
<dbReference type="CDD" id="cd00044">
    <property type="entry name" value="CysPc"/>
    <property type="match status" value="1"/>
</dbReference>
<dbReference type="Gene3D" id="3.90.70.10">
    <property type="entry name" value="Cysteine proteinases"/>
    <property type="match status" value="1"/>
</dbReference>
<proteinExistence type="inferred from homology"/>
<dbReference type="InterPro" id="IPR001300">
    <property type="entry name" value="Peptidase_C2_calpain_cat"/>
</dbReference>
<evidence type="ECO:0000313" key="11">
    <source>
        <dbReference type="Ensembl" id="ENSSLUP00000040722.1"/>
    </source>
</evidence>
<evidence type="ECO:0000256" key="3">
    <source>
        <dbReference type="ARBA" id="ARBA00022723"/>
    </source>
</evidence>
<dbReference type="Pfam" id="PF00648">
    <property type="entry name" value="Peptidase_C2"/>
    <property type="match status" value="1"/>
</dbReference>
<dbReference type="PROSITE" id="PS50203">
    <property type="entry name" value="CALPAIN_CAT"/>
    <property type="match status" value="1"/>
</dbReference>
<dbReference type="PRINTS" id="PR00704">
    <property type="entry name" value="CALPAIN"/>
</dbReference>
<keyword evidence="5 9" id="KW-0378">Hydrolase</keyword>
<protein>
    <submittedName>
        <fullName evidence="11">Calpain 1, (mu/I) large subunit a</fullName>
    </submittedName>
</protein>
<dbReference type="FunFam" id="2.60.120.380:FF:000001">
    <property type="entry name" value="Calpain-1 catalytic subunit"/>
    <property type="match status" value="1"/>
</dbReference>
<dbReference type="InterPro" id="IPR038765">
    <property type="entry name" value="Papain-like_cys_pep_sf"/>
</dbReference>
<evidence type="ECO:0000256" key="6">
    <source>
        <dbReference type="ARBA" id="ARBA00022807"/>
    </source>
</evidence>
<dbReference type="InterPro" id="IPR022682">
    <property type="entry name" value="Calpain_domain_III"/>
</dbReference>